<feature type="domain" description="DUF2179" evidence="7">
    <location>
        <begin position="240"/>
        <end position="294"/>
    </location>
</feature>
<reference evidence="8" key="2">
    <citation type="journal article" date="2021" name="PeerJ">
        <title>Extensive microbial diversity within the chicken gut microbiome revealed by metagenomics and culture.</title>
        <authorList>
            <person name="Gilroy R."/>
            <person name="Ravi A."/>
            <person name="Getino M."/>
            <person name="Pursley I."/>
            <person name="Horton D.L."/>
            <person name="Alikhan N.F."/>
            <person name="Baker D."/>
            <person name="Gharbi K."/>
            <person name="Hall N."/>
            <person name="Watson M."/>
            <person name="Adriaenssens E.M."/>
            <person name="Foster-Nyarko E."/>
            <person name="Jarju S."/>
            <person name="Secka A."/>
            <person name="Antonio M."/>
            <person name="Oren A."/>
            <person name="Chaudhuri R.R."/>
            <person name="La Ragione R."/>
            <person name="Hildebrand F."/>
            <person name="Pallen M.J."/>
        </authorList>
    </citation>
    <scope>NUCLEOTIDE SEQUENCE</scope>
    <source>
        <strain evidence="8">15467</strain>
    </source>
</reference>
<feature type="transmembrane region" description="Helical" evidence="6">
    <location>
        <begin position="126"/>
        <end position="144"/>
    </location>
</feature>
<feature type="transmembrane region" description="Helical" evidence="6">
    <location>
        <begin position="88"/>
        <end position="106"/>
    </location>
</feature>
<dbReference type="PIRSF" id="PIRSF006483">
    <property type="entry name" value="Membrane_protein_YitT"/>
    <property type="match status" value="1"/>
</dbReference>
<gene>
    <name evidence="8" type="ORF">IAC68_03200</name>
</gene>
<protein>
    <submittedName>
        <fullName evidence="8">YitT family protein</fullName>
    </submittedName>
</protein>
<dbReference type="InterPro" id="IPR019264">
    <property type="entry name" value="DUF2179"/>
</dbReference>
<feature type="transmembrane region" description="Helical" evidence="6">
    <location>
        <begin position="63"/>
        <end position="81"/>
    </location>
</feature>
<dbReference type="GO" id="GO:0005886">
    <property type="term" value="C:plasma membrane"/>
    <property type="evidence" value="ECO:0007669"/>
    <property type="project" value="UniProtKB-SubCell"/>
</dbReference>
<dbReference type="PANTHER" id="PTHR33545:SF9">
    <property type="entry name" value="UPF0750 MEMBRANE PROTEIN YITE"/>
    <property type="match status" value="1"/>
</dbReference>
<evidence type="ECO:0000259" key="7">
    <source>
        <dbReference type="Pfam" id="PF10035"/>
    </source>
</evidence>
<evidence type="ECO:0000313" key="9">
    <source>
        <dbReference type="Proteomes" id="UP000823635"/>
    </source>
</evidence>
<feature type="transmembrane region" description="Helical" evidence="6">
    <location>
        <begin position="165"/>
        <end position="188"/>
    </location>
</feature>
<dbReference type="Pfam" id="PF02588">
    <property type="entry name" value="YitT_membrane"/>
    <property type="match status" value="1"/>
</dbReference>
<evidence type="ECO:0000256" key="6">
    <source>
        <dbReference type="SAM" id="Phobius"/>
    </source>
</evidence>
<evidence type="ECO:0000256" key="2">
    <source>
        <dbReference type="ARBA" id="ARBA00022475"/>
    </source>
</evidence>
<dbReference type="Pfam" id="PF10035">
    <property type="entry name" value="DUF2179"/>
    <property type="match status" value="1"/>
</dbReference>
<comment type="caution">
    <text evidence="8">The sequence shown here is derived from an EMBL/GenBank/DDBJ whole genome shotgun (WGS) entry which is preliminary data.</text>
</comment>
<dbReference type="EMBL" id="JADINB010000070">
    <property type="protein sequence ID" value="MBO8428923.1"/>
    <property type="molecule type" value="Genomic_DNA"/>
</dbReference>
<dbReference type="InterPro" id="IPR003740">
    <property type="entry name" value="YitT"/>
</dbReference>
<accession>A0A9D9DLM2</accession>
<sequence length="300" mass="33302">MENGRQEKLFSKEFFRNYALLAGGCFIFTLGAVLFAEPYGFAPGGTYGIAMVFHHLFGWRTEVSALCMDIPLLLVGIYFLGGKFGIKTVICTFLIPLFMWIIHSTYGFAPLLEPEVTERSMLQEQMLSSIFGGVTYGLGLGMVFRSGATSGGSDIISMILNKFTHISLGVLVMIVDCTITLTTVIAFGDWRLPMYSWIIIIIEGKVIDLVVDGVFSNKTVLIISQKSDEIQDFIINDMQRGATIMEATGAFSGENKKIIYTIVSMKELISLRKRIKEIDETAFVNVINSSEILGKGFKRI</sequence>
<dbReference type="PANTHER" id="PTHR33545">
    <property type="entry name" value="UPF0750 MEMBRANE PROTEIN YITT-RELATED"/>
    <property type="match status" value="1"/>
</dbReference>
<dbReference type="CDD" id="cd16380">
    <property type="entry name" value="YitT_C"/>
    <property type="match status" value="1"/>
</dbReference>
<name>A0A9D9DLM2_9BACT</name>
<dbReference type="Proteomes" id="UP000823635">
    <property type="component" value="Unassembled WGS sequence"/>
</dbReference>
<keyword evidence="5 6" id="KW-0472">Membrane</keyword>
<evidence type="ECO:0000256" key="5">
    <source>
        <dbReference type="ARBA" id="ARBA00023136"/>
    </source>
</evidence>
<evidence type="ECO:0000313" key="8">
    <source>
        <dbReference type="EMBL" id="MBO8428923.1"/>
    </source>
</evidence>
<dbReference type="InterPro" id="IPR051461">
    <property type="entry name" value="UPF0750_membrane"/>
</dbReference>
<keyword evidence="2" id="KW-1003">Cell membrane</keyword>
<dbReference type="Gene3D" id="3.30.70.120">
    <property type="match status" value="1"/>
</dbReference>
<organism evidence="8 9">
    <name type="scientific">Candidatus Egerieousia excrementavium</name>
    <dbReference type="NCBI Taxonomy" id="2840778"/>
    <lineage>
        <taxon>Bacteria</taxon>
        <taxon>Pseudomonadati</taxon>
        <taxon>Bacteroidota</taxon>
        <taxon>Bacteroidia</taxon>
        <taxon>Bacteroidales</taxon>
        <taxon>Candidatus Egerieousia</taxon>
    </lineage>
</organism>
<keyword evidence="4 6" id="KW-1133">Transmembrane helix</keyword>
<evidence type="ECO:0000256" key="4">
    <source>
        <dbReference type="ARBA" id="ARBA00022989"/>
    </source>
</evidence>
<proteinExistence type="predicted"/>
<evidence type="ECO:0000256" key="3">
    <source>
        <dbReference type="ARBA" id="ARBA00022692"/>
    </source>
</evidence>
<feature type="transmembrane region" description="Helical" evidence="6">
    <location>
        <begin position="18"/>
        <end position="36"/>
    </location>
</feature>
<comment type="subcellular location">
    <subcellularLocation>
        <location evidence="1">Cell membrane</location>
        <topology evidence="1">Multi-pass membrane protein</topology>
    </subcellularLocation>
</comment>
<dbReference type="AlphaFoldDB" id="A0A9D9DLM2"/>
<reference evidence="8" key="1">
    <citation type="submission" date="2020-10" db="EMBL/GenBank/DDBJ databases">
        <authorList>
            <person name="Gilroy R."/>
        </authorList>
    </citation>
    <scope>NUCLEOTIDE SEQUENCE</scope>
    <source>
        <strain evidence="8">15467</strain>
    </source>
</reference>
<keyword evidence="3 6" id="KW-0812">Transmembrane</keyword>
<evidence type="ECO:0000256" key="1">
    <source>
        <dbReference type="ARBA" id="ARBA00004651"/>
    </source>
</evidence>
<dbReference type="InterPro" id="IPR015867">
    <property type="entry name" value="N-reg_PII/ATP_PRibTrfase_C"/>
</dbReference>